<dbReference type="Gene3D" id="3.20.20.190">
    <property type="entry name" value="Phosphatidylinositol (PI) phosphodiesterase"/>
    <property type="match status" value="1"/>
</dbReference>
<dbReference type="InterPro" id="IPR030395">
    <property type="entry name" value="GP_PDE_dom"/>
</dbReference>
<dbReference type="PANTHER" id="PTHR46211">
    <property type="entry name" value="GLYCEROPHOSPHORYL DIESTER PHOSPHODIESTERASE"/>
    <property type="match status" value="1"/>
</dbReference>
<sequence length="334" mass="37872">MKKQYVLSIILLAGILSGCGNDNNDNENNLNSQNDDNQEPAEVNADDTDNNDATEAGDQEDVKIIAHRGASGHAPESTTYAIDQAIEMNADWIELDIQITEDGHLVAFHDDEISRTSDGEGEIGDYTLAELQELDSGSWFNEEYPDKADAAFAGAEILTLEEIFDTYGSEVNYYIETKSTYLNEDMEEPMVEMVENFGYEENVIIQSFHQDSLETISELNDELTLVQLLWWEVDEETGELNEWLDITPAPNDMTDEDFETIGDYADGLGMHLDYYDGTEVIDEAFVQTMRDHDFMVHVYTINDEEDMERLIDWGVTGLFTDFPDRLDNVLQNLN</sequence>
<organism evidence="3 4">
    <name type="scientific">Salisediminibacterium beveridgei</name>
    <dbReference type="NCBI Taxonomy" id="632773"/>
    <lineage>
        <taxon>Bacteria</taxon>
        <taxon>Bacillati</taxon>
        <taxon>Bacillota</taxon>
        <taxon>Bacilli</taxon>
        <taxon>Bacillales</taxon>
        <taxon>Bacillaceae</taxon>
        <taxon>Salisediminibacterium</taxon>
    </lineage>
</organism>
<name>A0A1D7QWU1_9BACI</name>
<gene>
    <name evidence="3" type="primary">glpQ</name>
    <name evidence="3" type="ORF">BBEV_2127</name>
</gene>
<reference evidence="3 4" key="1">
    <citation type="submission" date="2015-08" db="EMBL/GenBank/DDBJ databases">
        <title>The complete genome sequence of Bacillus beveridgei MLTeJB.</title>
        <authorList>
            <person name="Hanson T.E."/>
            <person name="Mesa C."/>
            <person name="Basesman S.M."/>
            <person name="Oremland R.S."/>
        </authorList>
    </citation>
    <scope>NUCLEOTIDE SEQUENCE [LARGE SCALE GENOMIC DNA]</scope>
    <source>
        <strain evidence="3 4">MLTeJB</strain>
    </source>
</reference>
<evidence type="ECO:0000313" key="4">
    <source>
        <dbReference type="Proteomes" id="UP000094463"/>
    </source>
</evidence>
<dbReference type="GO" id="GO:0006629">
    <property type="term" value="P:lipid metabolic process"/>
    <property type="evidence" value="ECO:0007669"/>
    <property type="project" value="InterPro"/>
</dbReference>
<dbReference type="OrthoDB" id="384721at2"/>
<dbReference type="Proteomes" id="UP000094463">
    <property type="component" value="Chromosome"/>
</dbReference>
<dbReference type="EMBL" id="CP012502">
    <property type="protein sequence ID" value="AOM83485.1"/>
    <property type="molecule type" value="Genomic_DNA"/>
</dbReference>
<feature type="compositionally biased region" description="Acidic residues" evidence="1">
    <location>
        <begin position="36"/>
        <end position="57"/>
    </location>
</feature>
<feature type="compositionally biased region" description="Low complexity" evidence="1">
    <location>
        <begin position="24"/>
        <end position="35"/>
    </location>
</feature>
<evidence type="ECO:0000256" key="1">
    <source>
        <dbReference type="SAM" id="MobiDB-lite"/>
    </source>
</evidence>
<dbReference type="SUPFAM" id="SSF51695">
    <property type="entry name" value="PLC-like phosphodiesterases"/>
    <property type="match status" value="1"/>
</dbReference>
<dbReference type="PROSITE" id="PS51257">
    <property type="entry name" value="PROKAR_LIPOPROTEIN"/>
    <property type="match status" value="1"/>
</dbReference>
<dbReference type="Pfam" id="PF03009">
    <property type="entry name" value="GDPD"/>
    <property type="match status" value="1"/>
</dbReference>
<dbReference type="RefSeq" id="WP_069365460.1">
    <property type="nucleotide sequence ID" value="NZ_CP012502.1"/>
</dbReference>
<protein>
    <submittedName>
        <fullName evidence="3">Glycerophosphoryl diester phosphodiesterase</fullName>
        <ecNumber evidence="3">3.1.4.46</ecNumber>
    </submittedName>
</protein>
<keyword evidence="4" id="KW-1185">Reference proteome</keyword>
<feature type="region of interest" description="Disordered" evidence="1">
    <location>
        <begin position="24"/>
        <end position="57"/>
    </location>
</feature>
<dbReference type="PANTHER" id="PTHR46211:SF7">
    <property type="entry name" value="GLYCEROPHOSPHODIESTER PHOSPHODIESTERASE"/>
    <property type="match status" value="1"/>
</dbReference>
<accession>A0A1D7QWU1</accession>
<dbReference type="InterPro" id="IPR017946">
    <property type="entry name" value="PLC-like_Pdiesterase_TIM-brl"/>
</dbReference>
<dbReference type="PROSITE" id="PS51704">
    <property type="entry name" value="GP_PDE"/>
    <property type="match status" value="1"/>
</dbReference>
<dbReference type="STRING" id="632773.BBEV_2127"/>
<feature type="domain" description="GP-PDE" evidence="2">
    <location>
        <begin position="62"/>
        <end position="330"/>
    </location>
</feature>
<dbReference type="EC" id="3.1.4.46" evidence="3"/>
<dbReference type="GO" id="GO:0008889">
    <property type="term" value="F:glycerophosphodiester phosphodiesterase activity"/>
    <property type="evidence" value="ECO:0007669"/>
    <property type="project" value="UniProtKB-EC"/>
</dbReference>
<evidence type="ECO:0000259" key="2">
    <source>
        <dbReference type="PROSITE" id="PS51704"/>
    </source>
</evidence>
<keyword evidence="3" id="KW-0378">Hydrolase</keyword>
<dbReference type="KEGG" id="bbev:BBEV_2127"/>
<proteinExistence type="predicted"/>
<evidence type="ECO:0000313" key="3">
    <source>
        <dbReference type="EMBL" id="AOM83485.1"/>
    </source>
</evidence>
<dbReference type="AlphaFoldDB" id="A0A1D7QWU1"/>